<proteinExistence type="predicted"/>
<accession>A5Z5W8</accession>
<gene>
    <name evidence="1" type="ORF">EUBVEN_01100</name>
</gene>
<evidence type="ECO:0000313" key="1">
    <source>
        <dbReference type="EMBL" id="EDM51535.1"/>
    </source>
</evidence>
<dbReference type="HOGENOM" id="CLU_2408897_0_0_9"/>
<dbReference type="Proteomes" id="UP000006000">
    <property type="component" value="Unassembled WGS sequence"/>
</dbReference>
<comment type="caution">
    <text evidence="1">The sequence shown here is derived from an EMBL/GenBank/DDBJ whole genome shotgun (WGS) entry which is preliminary data.</text>
</comment>
<dbReference type="AlphaFoldDB" id="A5Z5W8"/>
<protein>
    <submittedName>
        <fullName evidence="1">Uncharacterized protein</fullName>
    </submittedName>
</protein>
<dbReference type="EMBL" id="AAVL02000032">
    <property type="protein sequence ID" value="EDM51535.1"/>
    <property type="molecule type" value="Genomic_DNA"/>
</dbReference>
<name>A5Z5W8_9FIRM</name>
<organism evidence="1 2">
    <name type="scientific">Eubacterium ventriosum ATCC 27560</name>
    <dbReference type="NCBI Taxonomy" id="411463"/>
    <lineage>
        <taxon>Bacteria</taxon>
        <taxon>Bacillati</taxon>
        <taxon>Bacillota</taxon>
        <taxon>Clostridia</taxon>
        <taxon>Eubacteriales</taxon>
        <taxon>Eubacteriaceae</taxon>
        <taxon>Eubacterium</taxon>
    </lineage>
</organism>
<reference evidence="1 2" key="2">
    <citation type="submission" date="2007-04" db="EMBL/GenBank/DDBJ databases">
        <title>Draft genome sequence of Eubacterium ventriosum (ATCC 27560).</title>
        <authorList>
            <person name="Sudarsanam P."/>
            <person name="Ley R."/>
            <person name="Guruge J."/>
            <person name="Turnbaugh P.J."/>
            <person name="Mahowald M."/>
            <person name="Liep D."/>
            <person name="Gordon J."/>
        </authorList>
    </citation>
    <scope>NUCLEOTIDE SEQUENCE [LARGE SCALE GENOMIC DNA]</scope>
    <source>
        <strain evidence="1 2">ATCC 27560</strain>
    </source>
</reference>
<reference evidence="1 2" key="1">
    <citation type="submission" date="2007-03" db="EMBL/GenBank/DDBJ databases">
        <authorList>
            <person name="Fulton L."/>
            <person name="Clifton S."/>
            <person name="Fulton B."/>
            <person name="Xu J."/>
            <person name="Minx P."/>
            <person name="Pepin K.H."/>
            <person name="Johnson M."/>
            <person name="Thiruvilangam P."/>
            <person name="Bhonagiri V."/>
            <person name="Nash W.E."/>
            <person name="Mardis E.R."/>
            <person name="Wilson R.K."/>
        </authorList>
    </citation>
    <scope>NUCLEOTIDE SEQUENCE [LARGE SCALE GENOMIC DNA]</scope>
    <source>
        <strain evidence="1 2">ATCC 27560</strain>
    </source>
</reference>
<sequence length="92" mass="11279">MLNLFKIFGKNVKMSKVVYSQRWEWQTRLPFPSLTVYKIKKNLENVPRNLDDLKYRGTFSLHLYIMLYFQVTDLMKCTPILRIFYISGYFYY</sequence>
<evidence type="ECO:0000313" key="2">
    <source>
        <dbReference type="Proteomes" id="UP000006000"/>
    </source>
</evidence>